<dbReference type="InterPro" id="IPR029058">
    <property type="entry name" value="AB_hydrolase_fold"/>
</dbReference>
<reference evidence="2 3" key="1">
    <citation type="submission" date="2016-09" db="EMBL/GenBank/DDBJ databases">
        <title>Pseudonocardia autotrophica DSM535, a candidate organism with high potential of specific P450 cytochromes.</title>
        <authorList>
            <person name="Grumaz C."/>
            <person name="Vainshtein Y."/>
            <person name="Kirstahler P."/>
            <person name="Sohn K."/>
        </authorList>
    </citation>
    <scope>NUCLEOTIDE SEQUENCE [LARGE SCALE GENOMIC DNA]</scope>
    <source>
        <strain evidence="2 3">DSM 535</strain>
    </source>
</reference>
<dbReference type="InterPro" id="IPR052897">
    <property type="entry name" value="Sec-Metab_Biosynth_Hydrolase"/>
</dbReference>
<dbReference type="Gene3D" id="3.40.50.1820">
    <property type="entry name" value="alpha/beta hydrolase"/>
    <property type="match status" value="1"/>
</dbReference>
<dbReference type="PANTHER" id="PTHR37017">
    <property type="entry name" value="AB HYDROLASE-1 DOMAIN-CONTAINING PROTEIN-RELATED"/>
    <property type="match status" value="1"/>
</dbReference>
<dbReference type="PANTHER" id="PTHR37017:SF11">
    <property type="entry name" value="ESTERASE_LIPASE_THIOESTERASE DOMAIN-CONTAINING PROTEIN"/>
    <property type="match status" value="1"/>
</dbReference>
<dbReference type="EC" id="3.1.1.88" evidence="2"/>
<dbReference type="RefSeq" id="WP_085912910.1">
    <property type="nucleotide sequence ID" value="NZ_AP018920.1"/>
</dbReference>
<organism evidence="2 3">
    <name type="scientific">Pseudonocardia autotrophica</name>
    <name type="common">Amycolata autotrophica</name>
    <name type="synonym">Nocardia autotrophica</name>
    <dbReference type="NCBI Taxonomy" id="2074"/>
    <lineage>
        <taxon>Bacteria</taxon>
        <taxon>Bacillati</taxon>
        <taxon>Actinomycetota</taxon>
        <taxon>Actinomycetes</taxon>
        <taxon>Pseudonocardiales</taxon>
        <taxon>Pseudonocardiaceae</taxon>
        <taxon>Pseudonocardia</taxon>
    </lineage>
</organism>
<keyword evidence="3" id="KW-1185">Reference proteome</keyword>
<dbReference type="EMBL" id="MIGB01000012">
    <property type="protein sequence ID" value="OSY40583.1"/>
    <property type="molecule type" value="Genomic_DNA"/>
</dbReference>
<comment type="caution">
    <text evidence="2">The sequence shown here is derived from an EMBL/GenBank/DDBJ whole genome shotgun (WGS) entry which is preliminary data.</text>
</comment>
<evidence type="ECO:0000313" key="3">
    <source>
        <dbReference type="Proteomes" id="UP000194360"/>
    </source>
</evidence>
<evidence type="ECO:0000313" key="2">
    <source>
        <dbReference type="EMBL" id="OSY40583.1"/>
    </source>
</evidence>
<accession>A0A1Y2MZG3</accession>
<protein>
    <submittedName>
        <fullName evidence="2">Pyrethroid hydrolase</fullName>
        <ecNumber evidence="2">3.1.1.88</ecNumber>
    </submittedName>
</protein>
<feature type="domain" description="AB hydrolase-1" evidence="1">
    <location>
        <begin position="5"/>
        <end position="232"/>
    </location>
</feature>
<sequence length="239" mass="24900">MTTYVLVPGFWLGAWAWDAVAADLRSRGHEVTAVELGHAPSDTADSHVADVLAVLDSLGTFAGPVVLVGHSGAGPVCAAVAERARARVARLVFVDTGPLPDGVAQIEFGEPAVQERTRAAIDAHGWGQPMPDRAEFAVLGTSTDGIPDALFDEIRSRSLVEPAGSILTGACRGTPDPTLPKTVVASSFTPEQVRPLIDAGVPGFAEMGGSEWSFVSLPTGHWPMFSEPERLAGELAALG</sequence>
<evidence type="ECO:0000259" key="1">
    <source>
        <dbReference type="Pfam" id="PF12697"/>
    </source>
</evidence>
<dbReference type="SUPFAM" id="SSF53474">
    <property type="entry name" value="alpha/beta-Hydrolases"/>
    <property type="match status" value="1"/>
</dbReference>
<keyword evidence="2" id="KW-0378">Hydrolase</keyword>
<proteinExistence type="predicted"/>
<dbReference type="STRING" id="2074.BG845_02658"/>
<dbReference type="GO" id="GO:0102209">
    <property type="term" value="F:trans-permethrin hydrolase activity"/>
    <property type="evidence" value="ECO:0007669"/>
    <property type="project" value="UniProtKB-EC"/>
</dbReference>
<name>A0A1Y2MZG3_PSEAH</name>
<dbReference type="AlphaFoldDB" id="A0A1Y2MZG3"/>
<gene>
    <name evidence="2" type="primary">pytH_2</name>
    <name evidence="2" type="ORF">BG845_02658</name>
</gene>
<dbReference type="OrthoDB" id="9773549at2"/>
<dbReference type="Pfam" id="PF12697">
    <property type="entry name" value="Abhydrolase_6"/>
    <property type="match status" value="1"/>
</dbReference>
<dbReference type="Proteomes" id="UP000194360">
    <property type="component" value="Unassembled WGS sequence"/>
</dbReference>
<dbReference type="InterPro" id="IPR000073">
    <property type="entry name" value="AB_hydrolase_1"/>
</dbReference>